<evidence type="ECO:0000313" key="3">
    <source>
        <dbReference type="Proteomes" id="UP000008022"/>
    </source>
</evidence>
<keyword evidence="3" id="KW-1185">Reference proteome</keyword>
<evidence type="ECO:0000256" key="1">
    <source>
        <dbReference type="SAM" id="MobiDB-lite"/>
    </source>
</evidence>
<protein>
    <recommendedName>
        <fullName evidence="4">DUF834 domain-containing protein</fullName>
    </recommendedName>
</protein>
<accession>A0A0E0Q0K0</accession>
<evidence type="ECO:0008006" key="4">
    <source>
        <dbReference type="Google" id="ProtNLM"/>
    </source>
</evidence>
<name>A0A0E0Q0K0_ORYRU</name>
<dbReference type="Gramene" id="ORUFI06G23720.1">
    <property type="protein sequence ID" value="ORUFI06G23720.1"/>
    <property type="gene ID" value="ORUFI06G23720"/>
</dbReference>
<feature type="region of interest" description="Disordered" evidence="1">
    <location>
        <begin position="1"/>
        <end position="30"/>
    </location>
</feature>
<organism evidence="2 3">
    <name type="scientific">Oryza rufipogon</name>
    <name type="common">Brownbeard rice</name>
    <name type="synonym">Asian wild rice</name>
    <dbReference type="NCBI Taxonomy" id="4529"/>
    <lineage>
        <taxon>Eukaryota</taxon>
        <taxon>Viridiplantae</taxon>
        <taxon>Streptophyta</taxon>
        <taxon>Embryophyta</taxon>
        <taxon>Tracheophyta</taxon>
        <taxon>Spermatophyta</taxon>
        <taxon>Magnoliopsida</taxon>
        <taxon>Liliopsida</taxon>
        <taxon>Poales</taxon>
        <taxon>Poaceae</taxon>
        <taxon>BOP clade</taxon>
        <taxon>Oryzoideae</taxon>
        <taxon>Oryzeae</taxon>
        <taxon>Oryzinae</taxon>
        <taxon>Oryza</taxon>
    </lineage>
</organism>
<sequence length="81" mass="8470">MVDEGAAAATKDEGGVCRQPCGRGQQRWRQTRTATQWSATAAMAEPVAAVVTDEGSDSMECDGRLAAAAATTTNEVGRARR</sequence>
<dbReference type="HOGENOM" id="CLU_2376456_0_0_1"/>
<evidence type="ECO:0000313" key="2">
    <source>
        <dbReference type="EnsemblPlants" id="ORUFI06G23720.1"/>
    </source>
</evidence>
<reference evidence="2" key="2">
    <citation type="submission" date="2015-06" db="UniProtKB">
        <authorList>
            <consortium name="EnsemblPlants"/>
        </authorList>
    </citation>
    <scope>IDENTIFICATION</scope>
</reference>
<reference evidence="3" key="1">
    <citation type="submission" date="2013-06" db="EMBL/GenBank/DDBJ databases">
        <authorList>
            <person name="Zhao Q."/>
        </authorList>
    </citation>
    <scope>NUCLEOTIDE SEQUENCE</scope>
    <source>
        <strain evidence="3">cv. W1943</strain>
    </source>
</reference>
<proteinExistence type="predicted"/>
<dbReference type="EnsemblPlants" id="ORUFI06G23720.1">
    <property type="protein sequence ID" value="ORUFI06G23720.1"/>
    <property type="gene ID" value="ORUFI06G23720"/>
</dbReference>
<dbReference type="AlphaFoldDB" id="A0A0E0Q0K0"/>
<dbReference type="Proteomes" id="UP000008022">
    <property type="component" value="Unassembled WGS sequence"/>
</dbReference>